<dbReference type="Pfam" id="PF02630">
    <property type="entry name" value="SCO1-SenC"/>
    <property type="match status" value="1"/>
</dbReference>
<dbReference type="InterPro" id="IPR036249">
    <property type="entry name" value="Thioredoxin-like_sf"/>
</dbReference>
<sequence length="163" mass="17690">MPDRFPAAFSAAFPAVFSAALLTACALALPACSPQDAARPALRGQALHDAPYARDFHLIDADGQPRSLADFKGKVVVVFFGYTQCPDVCPTTLLELAQARQKLGAEAGRLQGIFITLDPARDTPEVLKAYVTSFDESFIALTPRSPQELAALAREFKIFYRQT</sequence>
<dbReference type="InterPro" id="IPR013766">
    <property type="entry name" value="Thioredoxin_domain"/>
</dbReference>
<evidence type="ECO:0000313" key="8">
    <source>
        <dbReference type="Proteomes" id="UP001237156"/>
    </source>
</evidence>
<dbReference type="InterPro" id="IPR003782">
    <property type="entry name" value="SCO1/SenC"/>
</dbReference>
<evidence type="ECO:0000256" key="2">
    <source>
        <dbReference type="ARBA" id="ARBA00023008"/>
    </source>
</evidence>
<dbReference type="Proteomes" id="UP001237156">
    <property type="component" value="Unassembled WGS sequence"/>
</dbReference>
<accession>A0AAW6RJL4</accession>
<keyword evidence="8" id="KW-1185">Reference proteome</keyword>
<dbReference type="PROSITE" id="PS51352">
    <property type="entry name" value="THIOREDOXIN_2"/>
    <property type="match status" value="1"/>
</dbReference>
<proteinExistence type="inferred from homology"/>
<feature type="binding site" evidence="3">
    <location>
        <position position="89"/>
    </location>
    <ligand>
        <name>Cu cation</name>
        <dbReference type="ChEBI" id="CHEBI:23378"/>
    </ligand>
</feature>
<keyword evidence="5" id="KW-0732">Signal</keyword>
<dbReference type="PANTHER" id="PTHR12151:SF25">
    <property type="entry name" value="LINALOOL DEHYDRATASE_ISOMERASE DOMAIN-CONTAINING PROTEIN"/>
    <property type="match status" value="1"/>
</dbReference>
<dbReference type="CDD" id="cd02968">
    <property type="entry name" value="SCO"/>
    <property type="match status" value="1"/>
</dbReference>
<protein>
    <submittedName>
        <fullName evidence="7">SCO family protein</fullName>
    </submittedName>
</protein>
<dbReference type="Gene3D" id="3.40.30.10">
    <property type="entry name" value="Glutaredoxin"/>
    <property type="match status" value="1"/>
</dbReference>
<feature type="signal peptide" evidence="5">
    <location>
        <begin position="1"/>
        <end position="28"/>
    </location>
</feature>
<dbReference type="SUPFAM" id="SSF52833">
    <property type="entry name" value="Thioredoxin-like"/>
    <property type="match status" value="1"/>
</dbReference>
<keyword evidence="4" id="KW-1015">Disulfide bond</keyword>
<evidence type="ECO:0000256" key="1">
    <source>
        <dbReference type="ARBA" id="ARBA00010996"/>
    </source>
</evidence>
<evidence type="ECO:0000259" key="6">
    <source>
        <dbReference type="PROSITE" id="PS51352"/>
    </source>
</evidence>
<keyword evidence="2 3" id="KW-0186">Copper</keyword>
<keyword evidence="3" id="KW-0479">Metal-binding</keyword>
<name>A0AAW6RJL4_9BURK</name>
<feature type="chain" id="PRO_5043319465" evidence="5">
    <location>
        <begin position="29"/>
        <end position="163"/>
    </location>
</feature>
<evidence type="ECO:0000256" key="3">
    <source>
        <dbReference type="PIRSR" id="PIRSR603782-1"/>
    </source>
</evidence>
<dbReference type="RefSeq" id="WP_279523733.1">
    <property type="nucleotide sequence ID" value="NZ_JARVII010000003.1"/>
</dbReference>
<gene>
    <name evidence="7" type="ORF">QB898_03080</name>
</gene>
<evidence type="ECO:0000313" key="7">
    <source>
        <dbReference type="EMBL" id="MDG9698711.1"/>
    </source>
</evidence>
<reference evidence="7 8" key="1">
    <citation type="submission" date="2023-04" db="EMBL/GenBank/DDBJ databases">
        <title>Ottowia paracancer sp. nov., isolated from human stomach.</title>
        <authorList>
            <person name="Song Y."/>
        </authorList>
    </citation>
    <scope>NUCLEOTIDE SEQUENCE [LARGE SCALE GENOMIC DNA]</scope>
    <source>
        <strain evidence="7 8">10c7w1</strain>
    </source>
</reference>
<dbReference type="PANTHER" id="PTHR12151">
    <property type="entry name" value="ELECTRON TRANSPORT PROTIN SCO1/SENC FAMILY MEMBER"/>
    <property type="match status" value="1"/>
</dbReference>
<organism evidence="7 8">
    <name type="scientific">Ottowia cancrivicina</name>
    <dbReference type="NCBI Taxonomy" id="3040346"/>
    <lineage>
        <taxon>Bacteria</taxon>
        <taxon>Pseudomonadati</taxon>
        <taxon>Pseudomonadota</taxon>
        <taxon>Betaproteobacteria</taxon>
        <taxon>Burkholderiales</taxon>
        <taxon>Comamonadaceae</taxon>
        <taxon>Ottowia</taxon>
    </lineage>
</organism>
<evidence type="ECO:0000256" key="5">
    <source>
        <dbReference type="SAM" id="SignalP"/>
    </source>
</evidence>
<comment type="similarity">
    <text evidence="1">Belongs to the SCO1/2 family.</text>
</comment>
<dbReference type="EMBL" id="JARVII010000003">
    <property type="protein sequence ID" value="MDG9698711.1"/>
    <property type="molecule type" value="Genomic_DNA"/>
</dbReference>
<comment type="caution">
    <text evidence="7">The sequence shown here is derived from an EMBL/GenBank/DDBJ whole genome shotgun (WGS) entry which is preliminary data.</text>
</comment>
<feature type="non-terminal residue" evidence="7">
    <location>
        <position position="163"/>
    </location>
</feature>
<dbReference type="PROSITE" id="PS51257">
    <property type="entry name" value="PROKAR_LIPOPROTEIN"/>
    <property type="match status" value="1"/>
</dbReference>
<dbReference type="GO" id="GO:0046872">
    <property type="term" value="F:metal ion binding"/>
    <property type="evidence" value="ECO:0007669"/>
    <property type="project" value="UniProtKB-KW"/>
</dbReference>
<feature type="disulfide bond" description="Redox-active" evidence="4">
    <location>
        <begin position="85"/>
        <end position="89"/>
    </location>
</feature>
<feature type="binding site" evidence="3">
    <location>
        <position position="85"/>
    </location>
    <ligand>
        <name>Cu cation</name>
        <dbReference type="ChEBI" id="CHEBI:23378"/>
    </ligand>
</feature>
<evidence type="ECO:0000256" key="4">
    <source>
        <dbReference type="PIRSR" id="PIRSR603782-2"/>
    </source>
</evidence>
<feature type="domain" description="Thioredoxin" evidence="6">
    <location>
        <begin position="47"/>
        <end position="163"/>
    </location>
</feature>
<dbReference type="AlphaFoldDB" id="A0AAW6RJL4"/>